<dbReference type="PROSITE" id="PS50088">
    <property type="entry name" value="ANK_REPEAT"/>
    <property type="match status" value="3"/>
</dbReference>
<evidence type="ECO:0000313" key="11">
    <source>
        <dbReference type="Proteomes" id="UP001210211"/>
    </source>
</evidence>
<keyword evidence="5 7" id="KW-0040">ANK repeat</keyword>
<organism evidence="10 11">
    <name type="scientific">Rhynchospora tenuis</name>
    <dbReference type="NCBI Taxonomy" id="198213"/>
    <lineage>
        <taxon>Eukaryota</taxon>
        <taxon>Viridiplantae</taxon>
        <taxon>Streptophyta</taxon>
        <taxon>Embryophyta</taxon>
        <taxon>Tracheophyta</taxon>
        <taxon>Spermatophyta</taxon>
        <taxon>Magnoliopsida</taxon>
        <taxon>Liliopsida</taxon>
        <taxon>Poales</taxon>
        <taxon>Cyperaceae</taxon>
        <taxon>Cyperoideae</taxon>
        <taxon>Rhynchosporeae</taxon>
        <taxon>Rhynchospora</taxon>
    </lineage>
</organism>
<feature type="repeat" description="ANK" evidence="7">
    <location>
        <begin position="195"/>
        <end position="228"/>
    </location>
</feature>
<evidence type="ECO:0000256" key="8">
    <source>
        <dbReference type="SAM" id="Phobius"/>
    </source>
</evidence>
<dbReference type="SMART" id="SM00248">
    <property type="entry name" value="ANK"/>
    <property type="match status" value="6"/>
</dbReference>
<evidence type="ECO:0000256" key="3">
    <source>
        <dbReference type="ARBA" id="ARBA00022737"/>
    </source>
</evidence>
<keyword evidence="11" id="KW-1185">Reference proteome</keyword>
<evidence type="ECO:0000256" key="2">
    <source>
        <dbReference type="ARBA" id="ARBA00022692"/>
    </source>
</evidence>
<comment type="caution">
    <text evidence="10">The sequence shown here is derived from an EMBL/GenBank/DDBJ whole genome shotgun (WGS) entry which is preliminary data.</text>
</comment>
<keyword evidence="2 8" id="KW-0812">Transmembrane</keyword>
<dbReference type="InterPro" id="IPR002110">
    <property type="entry name" value="Ankyrin_rpt"/>
</dbReference>
<feature type="repeat" description="ANK" evidence="7">
    <location>
        <begin position="93"/>
        <end position="115"/>
    </location>
</feature>
<dbReference type="SUPFAM" id="SSF48403">
    <property type="entry name" value="Ankyrin repeat"/>
    <property type="match status" value="1"/>
</dbReference>
<gene>
    <name evidence="10" type="ORF">LUZ61_017484</name>
</gene>
<dbReference type="AlphaFoldDB" id="A0AAD6EL17"/>
<evidence type="ECO:0000256" key="5">
    <source>
        <dbReference type="ARBA" id="ARBA00023043"/>
    </source>
</evidence>
<dbReference type="PANTHER" id="PTHR24186">
    <property type="entry name" value="PROTEIN PHOSPHATASE 1 REGULATORY SUBUNIT"/>
    <property type="match status" value="1"/>
</dbReference>
<dbReference type="Pfam" id="PF12796">
    <property type="entry name" value="Ank_2"/>
    <property type="match status" value="2"/>
</dbReference>
<dbReference type="InterPro" id="IPR036770">
    <property type="entry name" value="Ankyrin_rpt-contain_sf"/>
</dbReference>
<evidence type="ECO:0000259" key="9">
    <source>
        <dbReference type="PROSITE" id="PS50259"/>
    </source>
</evidence>
<evidence type="ECO:0000256" key="6">
    <source>
        <dbReference type="ARBA" id="ARBA00023136"/>
    </source>
</evidence>
<evidence type="ECO:0000256" key="7">
    <source>
        <dbReference type="PROSITE-ProRule" id="PRU00023"/>
    </source>
</evidence>
<dbReference type="Gene3D" id="1.25.40.20">
    <property type="entry name" value="Ankyrin repeat-containing domain"/>
    <property type="match status" value="2"/>
</dbReference>
<feature type="transmembrane region" description="Helical" evidence="8">
    <location>
        <begin position="485"/>
        <end position="505"/>
    </location>
</feature>
<feature type="transmembrane region" description="Helical" evidence="8">
    <location>
        <begin position="363"/>
        <end position="383"/>
    </location>
</feature>
<keyword evidence="4 8" id="KW-1133">Transmembrane helix</keyword>
<proteinExistence type="predicted"/>
<keyword evidence="6 8" id="KW-0472">Membrane</keyword>
<feature type="domain" description="G-protein coupled receptors family 3 profile" evidence="9">
    <location>
        <begin position="377"/>
        <end position="454"/>
    </location>
</feature>
<feature type="transmembrane region" description="Helical" evidence="8">
    <location>
        <begin position="433"/>
        <end position="456"/>
    </location>
</feature>
<dbReference type="InterPro" id="IPR026961">
    <property type="entry name" value="PGG_dom"/>
</dbReference>
<protein>
    <recommendedName>
        <fullName evidence="9">G-protein coupled receptors family 3 profile domain-containing protein</fullName>
    </recommendedName>
</protein>
<dbReference type="GO" id="GO:0005886">
    <property type="term" value="C:plasma membrane"/>
    <property type="evidence" value="ECO:0007669"/>
    <property type="project" value="TreeGrafter"/>
</dbReference>
<feature type="repeat" description="ANK" evidence="7">
    <location>
        <begin position="162"/>
        <end position="194"/>
    </location>
</feature>
<evidence type="ECO:0000256" key="4">
    <source>
        <dbReference type="ARBA" id="ARBA00022989"/>
    </source>
</evidence>
<dbReference type="PROSITE" id="PS50297">
    <property type="entry name" value="ANK_REP_REGION"/>
    <property type="match status" value="3"/>
</dbReference>
<feature type="transmembrane region" description="Helical" evidence="8">
    <location>
        <begin position="395"/>
        <end position="421"/>
    </location>
</feature>
<dbReference type="InterPro" id="IPR017978">
    <property type="entry name" value="GPCR_3_C"/>
</dbReference>
<evidence type="ECO:0000313" key="10">
    <source>
        <dbReference type="EMBL" id="KAJ3688320.1"/>
    </source>
</evidence>
<dbReference type="GO" id="GO:0004930">
    <property type="term" value="F:G protein-coupled receptor activity"/>
    <property type="evidence" value="ECO:0007669"/>
    <property type="project" value="InterPro"/>
</dbReference>
<dbReference type="Proteomes" id="UP001210211">
    <property type="component" value="Unassembled WGS sequence"/>
</dbReference>
<sequence length="510" mass="56998">MIQMMNALNPSHVLSKFCKKEMNALQKRLDEASHAGDVSSLKILLEEDKLLLDRMLNDMRENPLHIAAFHGHVDFASEILQLKPELAKILNKEGQSPAHLAAARGHLQVVEKLLEQVGTDICLILDKAGYLPIHTAALHGKNDLVVMFIEKCQQTLHELTSTNETLLHLAVKANSLETIRFLMSRRVQLDAKDDEGNTCLHIAVARRNSQVIKDLLQYMGAEINSMNVSGQTPLDVLCESWQYFDDVSLVNMIRNAGGLRAAELTDLQSISIHSSAEHFTSRTLEKRTTTAKPTPVEKNNDSGETLLIVATLVTTITFQAVLNPPGGFVEGNNTNTVGNFLSNSYPPGTLPPGIPVLLIYLKAFYTLDTVALFASVSVILLLLCKVPENKFLMNILVWVVWLSVFCTALAFSTAFIQLYSWDNSAYRYILGFIRAWLVVLAIASLWVSFRVIYFLLRYGAQLKGRRPNWLAKFGWPKLSRRLKMAISIISIVIVLAILLSVNYVINYLLI</sequence>
<dbReference type="EMBL" id="JAMRDG010000002">
    <property type="protein sequence ID" value="KAJ3688320.1"/>
    <property type="molecule type" value="Genomic_DNA"/>
</dbReference>
<dbReference type="PROSITE" id="PS50259">
    <property type="entry name" value="G_PROTEIN_RECEP_F3_4"/>
    <property type="match status" value="1"/>
</dbReference>
<accession>A0AAD6EL17</accession>
<dbReference type="PANTHER" id="PTHR24186:SF38">
    <property type="entry name" value="ANKYRIN REPEAT FAMILY PROTEIN"/>
    <property type="match status" value="1"/>
</dbReference>
<reference evidence="10 11" key="1">
    <citation type="journal article" date="2022" name="Cell">
        <title>Repeat-based holocentromeres influence genome architecture and karyotype evolution.</title>
        <authorList>
            <person name="Hofstatter P.G."/>
            <person name="Thangavel G."/>
            <person name="Lux T."/>
            <person name="Neumann P."/>
            <person name="Vondrak T."/>
            <person name="Novak P."/>
            <person name="Zhang M."/>
            <person name="Costa L."/>
            <person name="Castellani M."/>
            <person name="Scott A."/>
            <person name="Toegelov H."/>
            <person name="Fuchs J."/>
            <person name="Mata-Sucre Y."/>
            <person name="Dias Y."/>
            <person name="Vanzela A.L.L."/>
            <person name="Huettel B."/>
            <person name="Almeida C.C.S."/>
            <person name="Simkova H."/>
            <person name="Souza G."/>
            <person name="Pedrosa-Harand A."/>
            <person name="Macas J."/>
            <person name="Mayer K.F.X."/>
            <person name="Houben A."/>
            <person name="Marques A."/>
        </authorList>
    </citation>
    <scope>NUCLEOTIDE SEQUENCE [LARGE SCALE GENOMIC DNA]</scope>
    <source>
        <strain evidence="10">RhyTen1mFocal</strain>
    </source>
</reference>
<dbReference type="Pfam" id="PF13962">
    <property type="entry name" value="PGG"/>
    <property type="match status" value="1"/>
</dbReference>
<comment type="subcellular location">
    <subcellularLocation>
        <location evidence="1">Membrane</location>
        <topology evidence="1">Multi-pass membrane protein</topology>
    </subcellularLocation>
</comment>
<evidence type="ECO:0000256" key="1">
    <source>
        <dbReference type="ARBA" id="ARBA00004141"/>
    </source>
</evidence>
<keyword evidence="3" id="KW-0677">Repeat</keyword>
<name>A0AAD6EL17_9POAL</name>